<dbReference type="InterPro" id="IPR023214">
    <property type="entry name" value="HAD_sf"/>
</dbReference>
<dbReference type="InterPro" id="IPR051600">
    <property type="entry name" value="Beta-PGM-like"/>
</dbReference>
<evidence type="ECO:0000313" key="7">
    <source>
        <dbReference type="EMBL" id="OOM60028.1"/>
    </source>
</evidence>
<comment type="caution">
    <text evidence="7">The sequence shown here is derived from an EMBL/GenBank/DDBJ whole genome shotgun (WGS) entry which is preliminary data.</text>
</comment>
<dbReference type="GO" id="GO:0016787">
    <property type="term" value="F:hydrolase activity"/>
    <property type="evidence" value="ECO:0007669"/>
    <property type="project" value="UniProtKB-KW"/>
</dbReference>
<dbReference type="Gene3D" id="3.40.50.1000">
    <property type="entry name" value="HAD superfamily/HAD-like"/>
    <property type="match status" value="1"/>
</dbReference>
<dbReference type="NCBIfam" id="TIGR01509">
    <property type="entry name" value="HAD-SF-IA-v3"/>
    <property type="match status" value="1"/>
</dbReference>
<evidence type="ECO:0000256" key="5">
    <source>
        <dbReference type="ARBA" id="ARBA00023277"/>
    </source>
</evidence>
<sequence>MKKAVIFDMDGVLVYTEQYYFNRRMKFFDELGIEPRTRKIQDFIGLSSDMIWEMLVPEDKEKRERLEKEYLKYSKKNEVNFLQVLNPSTKEVLNRLKDNNIKIAIASSSKKLDILRMIKDCKISDYIDFVISGEECENDKPDPEIYIKAIKTLGFLSKEVIVVEDSKLGIRAAKAAGLNVIALAQKEYDIDQSEADFKINDLIEVVEKI</sequence>
<dbReference type="Proteomes" id="UP000190973">
    <property type="component" value="Unassembled WGS sequence"/>
</dbReference>
<keyword evidence="3" id="KW-0479">Metal-binding</keyword>
<keyword evidence="7" id="KW-0378">Hydrolase</keyword>
<evidence type="ECO:0000256" key="2">
    <source>
        <dbReference type="ARBA" id="ARBA00006171"/>
    </source>
</evidence>
<dbReference type="InterPro" id="IPR006439">
    <property type="entry name" value="HAD-SF_hydro_IA"/>
</dbReference>
<dbReference type="InterPro" id="IPR041492">
    <property type="entry name" value="HAD_2"/>
</dbReference>
<dbReference type="EMBL" id="LZZI01000059">
    <property type="protein sequence ID" value="OOM60028.1"/>
    <property type="molecule type" value="Genomic_DNA"/>
</dbReference>
<evidence type="ECO:0000259" key="6">
    <source>
        <dbReference type="PROSITE" id="PS50969"/>
    </source>
</evidence>
<dbReference type="Proteomes" id="UP000190959">
    <property type="component" value="Unassembled WGS sequence"/>
</dbReference>
<organism evidence="7 10">
    <name type="scientific">Clostridium beijerinckii</name>
    <name type="common">Clostridium MP</name>
    <dbReference type="NCBI Taxonomy" id="1520"/>
    <lineage>
        <taxon>Bacteria</taxon>
        <taxon>Bacillati</taxon>
        <taxon>Bacillota</taxon>
        <taxon>Clostridia</taxon>
        <taxon>Eubacteriales</taxon>
        <taxon>Clostridiaceae</taxon>
        <taxon>Clostridium</taxon>
    </lineage>
</organism>
<dbReference type="SFLD" id="SFLDG01135">
    <property type="entry name" value="C1.5.6:_HAD__Beta-PGM__Phospha"/>
    <property type="match status" value="1"/>
</dbReference>
<accession>A0A1S8S3K1</accession>
<dbReference type="Pfam" id="PF13419">
    <property type="entry name" value="HAD_2"/>
    <property type="match status" value="1"/>
</dbReference>
<dbReference type="NCBIfam" id="TIGR01549">
    <property type="entry name" value="HAD-SF-IA-v1"/>
    <property type="match status" value="1"/>
</dbReference>
<reference evidence="8 9" key="2">
    <citation type="submission" date="2017-02" db="EMBL/GenBank/DDBJ databases">
        <title>Genome sequence of Clostridium beijerinckii Br21.</title>
        <authorList>
            <person name="Fonseca B.C."/>
            <person name="Guazzaroni M.E."/>
            <person name="Riano-Pachon D.M."/>
            <person name="Reginatto V."/>
        </authorList>
    </citation>
    <scope>NUCLEOTIDE SEQUENCE [LARGE SCALE GENOMIC DNA]</scope>
    <source>
        <strain evidence="8 9">Br21</strain>
    </source>
</reference>
<evidence type="ECO:0000256" key="1">
    <source>
        <dbReference type="ARBA" id="ARBA00001946"/>
    </source>
</evidence>
<dbReference type="PRINTS" id="PR00413">
    <property type="entry name" value="HADHALOGNASE"/>
</dbReference>
<protein>
    <submittedName>
        <fullName evidence="8">HAD family hydrolase</fullName>
    </submittedName>
    <submittedName>
        <fullName evidence="7">Phosphorylated carbohydrates phosphatase</fullName>
        <ecNumber evidence="7">3.1.3.-</ecNumber>
    </submittedName>
</protein>
<dbReference type="EC" id="3.1.3.-" evidence="7"/>
<keyword evidence="5" id="KW-0119">Carbohydrate metabolism</keyword>
<reference evidence="7 10" key="1">
    <citation type="submission" date="2016-05" db="EMBL/GenBank/DDBJ databases">
        <title>Microbial solvent formation.</title>
        <authorList>
            <person name="Poehlein A."/>
            <person name="Montoya Solano J.D."/>
            <person name="Flitsch S."/>
            <person name="Krabben P."/>
            <person name="Duerre P."/>
            <person name="Daniel R."/>
        </authorList>
    </citation>
    <scope>NUCLEOTIDE SEQUENCE [LARGE SCALE GENOMIC DNA]</scope>
    <source>
        <strain evidence="7 10">DSM 53</strain>
    </source>
</reference>
<gene>
    <name evidence="8" type="ORF">CBEIBR21_00585</name>
    <name evidence="7" type="ORF">CLBCK_31060</name>
</gene>
<dbReference type="RefSeq" id="WP_077839541.1">
    <property type="nucleotide sequence ID" value="NZ_JABTAE010000001.1"/>
</dbReference>
<dbReference type="PANTHER" id="PTHR46193:SF18">
    <property type="entry name" value="HEXITOL PHOSPHATASE B"/>
    <property type="match status" value="1"/>
</dbReference>
<dbReference type="SUPFAM" id="SSF56784">
    <property type="entry name" value="HAD-like"/>
    <property type="match status" value="1"/>
</dbReference>
<comment type="similarity">
    <text evidence="2">Belongs to the HAD-like hydrolase superfamily. CbbY/CbbZ/Gph/YieH family.</text>
</comment>
<evidence type="ECO:0000256" key="3">
    <source>
        <dbReference type="ARBA" id="ARBA00022723"/>
    </source>
</evidence>
<evidence type="ECO:0000313" key="9">
    <source>
        <dbReference type="Proteomes" id="UP000190959"/>
    </source>
</evidence>
<dbReference type="SFLD" id="SFLDS00003">
    <property type="entry name" value="Haloacid_Dehalogenase"/>
    <property type="match status" value="1"/>
</dbReference>
<evidence type="ECO:0000313" key="10">
    <source>
        <dbReference type="Proteomes" id="UP000190973"/>
    </source>
</evidence>
<dbReference type="EMBL" id="MWMH01000001">
    <property type="protein sequence ID" value="OOP74696.1"/>
    <property type="molecule type" value="Genomic_DNA"/>
</dbReference>
<evidence type="ECO:0000313" key="8">
    <source>
        <dbReference type="EMBL" id="OOP74696.1"/>
    </source>
</evidence>
<dbReference type="PROSITE" id="PS50969">
    <property type="entry name" value="FCP1"/>
    <property type="match status" value="1"/>
</dbReference>
<dbReference type="Gene3D" id="1.10.150.240">
    <property type="entry name" value="Putative phosphatase, domain 2"/>
    <property type="match status" value="1"/>
</dbReference>
<dbReference type="SFLD" id="SFLDG01129">
    <property type="entry name" value="C1.5:_HAD__Beta-PGM__Phosphata"/>
    <property type="match status" value="1"/>
</dbReference>
<dbReference type="InterPro" id="IPR023198">
    <property type="entry name" value="PGP-like_dom2"/>
</dbReference>
<dbReference type="GO" id="GO:0046872">
    <property type="term" value="F:metal ion binding"/>
    <property type="evidence" value="ECO:0007669"/>
    <property type="project" value="UniProtKB-KW"/>
</dbReference>
<dbReference type="PANTHER" id="PTHR46193">
    <property type="entry name" value="6-PHOSPHOGLUCONATE PHOSPHATASE"/>
    <property type="match status" value="1"/>
</dbReference>
<dbReference type="InterPro" id="IPR004274">
    <property type="entry name" value="FCP1_dom"/>
</dbReference>
<comment type="cofactor">
    <cofactor evidence="1">
        <name>Mg(2+)</name>
        <dbReference type="ChEBI" id="CHEBI:18420"/>
    </cofactor>
</comment>
<dbReference type="InterPro" id="IPR036412">
    <property type="entry name" value="HAD-like_sf"/>
</dbReference>
<evidence type="ECO:0000256" key="4">
    <source>
        <dbReference type="ARBA" id="ARBA00022842"/>
    </source>
</evidence>
<feature type="domain" description="FCP1 homology" evidence="6">
    <location>
        <begin position="1"/>
        <end position="209"/>
    </location>
</feature>
<keyword evidence="4" id="KW-0460">Magnesium</keyword>
<dbReference type="AlphaFoldDB" id="A0A1S8S3K1"/>
<name>A0A1S8S3K1_CLOBE</name>
<proteinExistence type="inferred from homology"/>